<dbReference type="EMBL" id="CAJVPS010002103">
    <property type="protein sequence ID" value="CAG8560388.1"/>
    <property type="molecule type" value="Genomic_DNA"/>
</dbReference>
<reference evidence="1" key="1">
    <citation type="submission" date="2021-06" db="EMBL/GenBank/DDBJ databases">
        <authorList>
            <person name="Kallberg Y."/>
            <person name="Tangrot J."/>
            <person name="Rosling A."/>
        </authorList>
    </citation>
    <scope>NUCLEOTIDE SEQUENCE</scope>
    <source>
        <strain evidence="1">FL130A</strain>
    </source>
</reference>
<comment type="caution">
    <text evidence="1">The sequence shown here is derived from an EMBL/GenBank/DDBJ whole genome shotgun (WGS) entry which is preliminary data.</text>
</comment>
<dbReference type="GO" id="GO:0003676">
    <property type="term" value="F:nucleic acid binding"/>
    <property type="evidence" value="ECO:0007669"/>
    <property type="project" value="InterPro"/>
</dbReference>
<dbReference type="AlphaFoldDB" id="A0A9N9FVG8"/>
<name>A0A9N9FVG8_9GLOM</name>
<accession>A0A9N9FVG8</accession>
<dbReference type="Gene3D" id="3.30.420.10">
    <property type="entry name" value="Ribonuclease H-like superfamily/Ribonuclease H"/>
    <property type="match status" value="1"/>
</dbReference>
<evidence type="ECO:0000313" key="1">
    <source>
        <dbReference type="EMBL" id="CAG8560388.1"/>
    </source>
</evidence>
<dbReference type="InterPro" id="IPR036397">
    <property type="entry name" value="RNaseH_sf"/>
</dbReference>
<evidence type="ECO:0000313" key="2">
    <source>
        <dbReference type="Proteomes" id="UP000789508"/>
    </source>
</evidence>
<organism evidence="1 2">
    <name type="scientific">Ambispora leptoticha</name>
    <dbReference type="NCBI Taxonomy" id="144679"/>
    <lineage>
        <taxon>Eukaryota</taxon>
        <taxon>Fungi</taxon>
        <taxon>Fungi incertae sedis</taxon>
        <taxon>Mucoromycota</taxon>
        <taxon>Glomeromycotina</taxon>
        <taxon>Glomeromycetes</taxon>
        <taxon>Archaeosporales</taxon>
        <taxon>Ambisporaceae</taxon>
        <taxon>Ambispora</taxon>
    </lineage>
</organism>
<sequence>METAAFTAAISTDVSTEHSYCDWSVATIVAITSITYINFQSNAANLKCVLSKNANKQEVHDAAKIHSLMKIPLKTIYCNLKKIEDTSDIKCKSGSGRIKKIMPNTFEQLENIFEDNPPFLLILLQKIKEYWSRWQFQQDNDPKHISHIAKEFLDNNVPVVMDWSSNSLA</sequence>
<gene>
    <name evidence="1" type="ORF">ALEPTO_LOCUS6324</name>
</gene>
<dbReference type="Proteomes" id="UP000789508">
    <property type="component" value="Unassembled WGS sequence"/>
</dbReference>
<dbReference type="OrthoDB" id="2412677at2759"/>
<protein>
    <submittedName>
        <fullName evidence="1">2702_t:CDS:1</fullName>
    </submittedName>
</protein>
<keyword evidence="2" id="KW-1185">Reference proteome</keyword>
<proteinExistence type="predicted"/>